<evidence type="ECO:0000313" key="2">
    <source>
        <dbReference type="EMBL" id="GAF84666.1"/>
    </source>
</evidence>
<dbReference type="AlphaFoldDB" id="X0TBH2"/>
<accession>X0TBH2</accession>
<proteinExistence type="predicted"/>
<dbReference type="InterPro" id="IPR036259">
    <property type="entry name" value="MFS_trans_sf"/>
</dbReference>
<keyword evidence="1" id="KW-0472">Membrane</keyword>
<feature type="non-terminal residue" evidence="2">
    <location>
        <position position="1"/>
    </location>
</feature>
<protein>
    <recommendedName>
        <fullName evidence="3">Major facilitator superfamily (MFS) profile domain-containing protein</fullName>
    </recommendedName>
</protein>
<evidence type="ECO:0000256" key="1">
    <source>
        <dbReference type="SAM" id="Phobius"/>
    </source>
</evidence>
<reference evidence="2" key="1">
    <citation type="journal article" date="2014" name="Front. Microbiol.">
        <title>High frequency of phylogenetically diverse reductive dehalogenase-homologous genes in deep subseafloor sedimentary metagenomes.</title>
        <authorList>
            <person name="Kawai M."/>
            <person name="Futagami T."/>
            <person name="Toyoda A."/>
            <person name="Takaki Y."/>
            <person name="Nishi S."/>
            <person name="Hori S."/>
            <person name="Arai W."/>
            <person name="Tsubouchi T."/>
            <person name="Morono Y."/>
            <person name="Uchiyama I."/>
            <person name="Ito T."/>
            <person name="Fujiyama A."/>
            <person name="Inagaki F."/>
            <person name="Takami H."/>
        </authorList>
    </citation>
    <scope>NUCLEOTIDE SEQUENCE</scope>
    <source>
        <strain evidence="2">Expedition CK06-06</strain>
    </source>
</reference>
<dbReference type="SUPFAM" id="SSF103473">
    <property type="entry name" value="MFS general substrate transporter"/>
    <property type="match status" value="1"/>
</dbReference>
<dbReference type="EMBL" id="BARS01000978">
    <property type="protein sequence ID" value="GAF84666.1"/>
    <property type="molecule type" value="Genomic_DNA"/>
</dbReference>
<organism evidence="2">
    <name type="scientific">marine sediment metagenome</name>
    <dbReference type="NCBI Taxonomy" id="412755"/>
    <lineage>
        <taxon>unclassified sequences</taxon>
        <taxon>metagenomes</taxon>
        <taxon>ecological metagenomes</taxon>
    </lineage>
</organism>
<feature type="transmembrane region" description="Helical" evidence="1">
    <location>
        <begin position="41"/>
        <end position="61"/>
    </location>
</feature>
<dbReference type="Gene3D" id="1.20.1250.20">
    <property type="entry name" value="MFS general substrate transporter like domains"/>
    <property type="match status" value="1"/>
</dbReference>
<evidence type="ECO:0008006" key="3">
    <source>
        <dbReference type="Google" id="ProtNLM"/>
    </source>
</evidence>
<feature type="transmembrane region" description="Helical" evidence="1">
    <location>
        <begin position="12"/>
        <end position="34"/>
    </location>
</feature>
<name>X0TBH2_9ZZZZ</name>
<comment type="caution">
    <text evidence="2">The sequence shown here is derived from an EMBL/GenBank/DDBJ whole genome shotgun (WGS) entry which is preliminary data.</text>
</comment>
<keyword evidence="1" id="KW-0812">Transmembrane</keyword>
<sequence length="74" mass="7450">PERENVAATLSMGLAWGVGGLLGPLLCGAVIQLIPGLPGRLTAFAVVGGIGLLGALLSWWAHGRLDGGFAESKV</sequence>
<gene>
    <name evidence="2" type="ORF">S01H1_02098</name>
</gene>
<keyword evidence="1" id="KW-1133">Transmembrane helix</keyword>